<feature type="chain" id="PRO_5034157099" evidence="2">
    <location>
        <begin position="26"/>
        <end position="552"/>
    </location>
</feature>
<comment type="caution">
    <text evidence="3">The sequence shown here is derived from an EMBL/GenBank/DDBJ whole genome shotgun (WGS) entry which is preliminary data.</text>
</comment>
<feature type="region of interest" description="Disordered" evidence="1">
    <location>
        <begin position="328"/>
        <end position="367"/>
    </location>
</feature>
<evidence type="ECO:0000256" key="2">
    <source>
        <dbReference type="SAM" id="SignalP"/>
    </source>
</evidence>
<dbReference type="EMBL" id="JAFIQS010000018">
    <property type="protein sequence ID" value="KAG5162700.1"/>
    <property type="molecule type" value="Genomic_DNA"/>
</dbReference>
<accession>A0A8H7XJL1</accession>
<feature type="compositionally biased region" description="Polar residues" evidence="1">
    <location>
        <begin position="346"/>
        <end position="367"/>
    </location>
</feature>
<feature type="signal peptide" evidence="2">
    <location>
        <begin position="1"/>
        <end position="25"/>
    </location>
</feature>
<feature type="compositionally biased region" description="Polar residues" evidence="1">
    <location>
        <begin position="408"/>
        <end position="420"/>
    </location>
</feature>
<sequence>MVSGVLAVLGRLWIVFLACLRGAEITTTQPTILPLATKSPAGPRLQNRQKRPNERAVDTDPLAAWQESKQQFLRHPSLRRSTNRQPMPKPDKGKKRERYSRFVPPTFMIQDWTYTQKPPRRPPRPPSGPVPAVIVTPCTPTMSLHHDFSDTPTPAPRVSPLVYSTGNEDIPMKAVAREKPTKPSKIAESAELNIDLEEDSLFNSPRNSAPIRGPRRSLNIPDSVKTIGFGPSHVLSVASDTVCDEPSWTSDISVTERLVARVASYITSTPAKRRLDTLIEESEHSGSPQINIISSPYNPVLTDAEKDTLPYPDVFDIDMYYGAESHRISIPRRVQNPSSKNRRSLQVRNRGSTSSNSSPDVSIVEQSPRSVKRFGYIPDSQTGNKSISPIHEVKRYRDHYRPPAYTFPPSQVSPNSSGESSAHMGKPLPLPPKPSKTSRVLTPSPLGNITNASSPTTTKPGSFSSHSTAGRFPYNEPSPSPIKEPTHMYPPPPIVVISHHRFSSYSLTPDESRLTGSEGSQELRDRLREACDNFAKSVWTEDSYSMEAVALN</sequence>
<evidence type="ECO:0000313" key="3">
    <source>
        <dbReference type="EMBL" id="KAG5162700.1"/>
    </source>
</evidence>
<feature type="compositionally biased region" description="Polar residues" evidence="1">
    <location>
        <begin position="435"/>
        <end position="468"/>
    </location>
</feature>
<keyword evidence="2" id="KW-0732">Signal</keyword>
<reference evidence="3" key="1">
    <citation type="submission" date="2021-02" db="EMBL/GenBank/DDBJ databases">
        <title>Psilocybe cubensis genome.</title>
        <authorList>
            <person name="Mckernan K.J."/>
            <person name="Crawford S."/>
            <person name="Trippe A."/>
            <person name="Kane L.T."/>
            <person name="Mclaughlin S."/>
        </authorList>
    </citation>
    <scope>NUCLEOTIDE SEQUENCE [LARGE SCALE GENOMIC DNA]</scope>
    <source>
        <strain evidence="3">MGC-MH-2018</strain>
    </source>
</reference>
<proteinExistence type="predicted"/>
<dbReference type="OrthoDB" id="3034393at2759"/>
<feature type="compositionally biased region" description="Pro residues" evidence="1">
    <location>
        <begin position="476"/>
        <end position="493"/>
    </location>
</feature>
<gene>
    <name evidence="3" type="ORF">JR316_012585</name>
</gene>
<feature type="region of interest" description="Disordered" evidence="1">
    <location>
        <begin position="400"/>
        <end position="493"/>
    </location>
</feature>
<organism evidence="3">
    <name type="scientific">Psilocybe cubensis</name>
    <name type="common">Psychedelic mushroom</name>
    <name type="synonym">Stropharia cubensis</name>
    <dbReference type="NCBI Taxonomy" id="181762"/>
    <lineage>
        <taxon>Eukaryota</taxon>
        <taxon>Fungi</taxon>
        <taxon>Dikarya</taxon>
        <taxon>Basidiomycota</taxon>
        <taxon>Agaricomycotina</taxon>
        <taxon>Agaricomycetes</taxon>
        <taxon>Agaricomycetidae</taxon>
        <taxon>Agaricales</taxon>
        <taxon>Agaricineae</taxon>
        <taxon>Strophariaceae</taxon>
        <taxon>Psilocybe</taxon>
    </lineage>
</organism>
<evidence type="ECO:0000256" key="1">
    <source>
        <dbReference type="SAM" id="MobiDB-lite"/>
    </source>
</evidence>
<protein>
    <submittedName>
        <fullName evidence="3">Uncharacterized protein</fullName>
    </submittedName>
</protein>
<feature type="region of interest" description="Disordered" evidence="1">
    <location>
        <begin position="34"/>
        <end position="98"/>
    </location>
</feature>
<name>A0A8H7XJL1_PSICU</name>
<dbReference type="AlphaFoldDB" id="A0A8H7XJL1"/>